<proteinExistence type="predicted"/>
<dbReference type="AlphaFoldDB" id="A0A4C1Z4X9"/>
<dbReference type="Proteomes" id="UP000299102">
    <property type="component" value="Unassembled WGS sequence"/>
</dbReference>
<evidence type="ECO:0008006" key="3">
    <source>
        <dbReference type="Google" id="ProtNLM"/>
    </source>
</evidence>
<dbReference type="STRING" id="151549.A0A4C1Z4X9"/>
<gene>
    <name evidence="1" type="ORF">EVAR_64588_1</name>
</gene>
<comment type="caution">
    <text evidence="1">The sequence shown here is derived from an EMBL/GenBank/DDBJ whole genome shotgun (WGS) entry which is preliminary data.</text>
</comment>
<dbReference type="Gene3D" id="3.60.10.10">
    <property type="entry name" value="Endonuclease/exonuclease/phosphatase"/>
    <property type="match status" value="1"/>
</dbReference>
<protein>
    <recommendedName>
        <fullName evidence="3">Craniofacial development protein 2</fullName>
    </recommendedName>
</protein>
<evidence type="ECO:0000313" key="1">
    <source>
        <dbReference type="EMBL" id="GBP82700.1"/>
    </source>
</evidence>
<organism evidence="1 2">
    <name type="scientific">Eumeta variegata</name>
    <name type="common">Bagworm moth</name>
    <name type="synonym">Eumeta japonica</name>
    <dbReference type="NCBI Taxonomy" id="151549"/>
    <lineage>
        <taxon>Eukaryota</taxon>
        <taxon>Metazoa</taxon>
        <taxon>Ecdysozoa</taxon>
        <taxon>Arthropoda</taxon>
        <taxon>Hexapoda</taxon>
        <taxon>Insecta</taxon>
        <taxon>Pterygota</taxon>
        <taxon>Neoptera</taxon>
        <taxon>Endopterygota</taxon>
        <taxon>Lepidoptera</taxon>
        <taxon>Glossata</taxon>
        <taxon>Ditrysia</taxon>
        <taxon>Tineoidea</taxon>
        <taxon>Psychidae</taxon>
        <taxon>Oiketicinae</taxon>
        <taxon>Eumeta</taxon>
    </lineage>
</organism>
<name>A0A4C1Z4X9_EUMVA</name>
<dbReference type="InterPro" id="IPR036691">
    <property type="entry name" value="Endo/exonu/phosph_ase_sf"/>
</dbReference>
<dbReference type="EMBL" id="BGZK01001581">
    <property type="protein sequence ID" value="GBP82700.1"/>
    <property type="molecule type" value="Genomic_DNA"/>
</dbReference>
<keyword evidence="2" id="KW-1185">Reference proteome</keyword>
<sequence length="253" mass="29348">MKVSAAHCPLPSFLLSTLFSFIRYPIPSQEAFNALATPLELGLSMGGGVYAPDMSKSLEERKEFWAVVRDILVNCDRNKRIVILNDFNGLVGVLPDGYEKVLEGYSYNWWREEDKSKIDFIIVNDRLRSKVMGTRVYRGANIGTDHFLVVCRIKALCQHWRHHAKMVTTELELIKVGKLQDQNIKYEYVERLKDSLGEIIQYECLELDELWKVMKSVLVDKAKKIFGVNKRTNVSKKDNEWRNFEVKKVVNEK</sequence>
<reference evidence="1 2" key="1">
    <citation type="journal article" date="2019" name="Commun. Biol.">
        <title>The bagworm genome reveals a unique fibroin gene that provides high tensile strength.</title>
        <authorList>
            <person name="Kono N."/>
            <person name="Nakamura H."/>
            <person name="Ohtoshi R."/>
            <person name="Tomita M."/>
            <person name="Numata K."/>
            <person name="Arakawa K."/>
        </authorList>
    </citation>
    <scope>NUCLEOTIDE SEQUENCE [LARGE SCALE GENOMIC DNA]</scope>
</reference>
<dbReference type="SUPFAM" id="SSF56219">
    <property type="entry name" value="DNase I-like"/>
    <property type="match status" value="1"/>
</dbReference>
<accession>A0A4C1Z4X9</accession>
<dbReference type="OrthoDB" id="7400707at2759"/>
<evidence type="ECO:0000313" key="2">
    <source>
        <dbReference type="Proteomes" id="UP000299102"/>
    </source>
</evidence>